<evidence type="ECO:0000256" key="4">
    <source>
        <dbReference type="ARBA" id="ARBA00022691"/>
    </source>
</evidence>
<dbReference type="InterPro" id="IPR001537">
    <property type="entry name" value="SpoU_MeTrfase"/>
</dbReference>
<dbReference type="NCBIfam" id="TIGR00050">
    <property type="entry name" value="rRNA_methyl_1"/>
    <property type="match status" value="1"/>
</dbReference>
<keyword evidence="4" id="KW-0949">S-adenosyl-L-methionine</keyword>
<dbReference type="InterPro" id="IPR029028">
    <property type="entry name" value="Alpha/beta_knot_MTases"/>
</dbReference>
<sequence length="231" mass="25991">MIYVVFVEPETPGNIGFLARTMKNFGLYQMVLINPCPLENDSYYKAMHAREIVSNRQEYDSLAEFLKIKEIDFAVGTTGNAGGSYNLPRIAVTPDNLAQSLNVNGDIALIMGREGDGLTNKELELCDVVVSIPTHDAYPVLNVTHAAAIIFYELFKTEKTYPVEDLDEASLTEKQGLIECMDEVLDHLDYPAHKKKNASTVFRRVLGRAFISGREAHTLRGMFRRIKERVE</sequence>
<dbReference type="GO" id="GO:0008173">
    <property type="term" value="F:RNA methyltransferase activity"/>
    <property type="evidence" value="ECO:0007669"/>
    <property type="project" value="InterPro"/>
</dbReference>
<comment type="similarity">
    <text evidence="1">Belongs to the class IV-like SAM-binding methyltransferase superfamily. RNA methyltransferase TrmH family.</text>
</comment>
<evidence type="ECO:0000256" key="3">
    <source>
        <dbReference type="ARBA" id="ARBA00022679"/>
    </source>
</evidence>
<dbReference type="RefSeq" id="WP_004032025.1">
    <property type="nucleotide sequence ID" value="NZ_AMPO01000014.1"/>
</dbReference>
<keyword evidence="2 6" id="KW-0489">Methyltransferase</keyword>
<dbReference type="Proteomes" id="UP000007360">
    <property type="component" value="Unassembled WGS sequence"/>
</dbReference>
<dbReference type="InterPro" id="IPR004384">
    <property type="entry name" value="RNA_MeTrfase_TrmJ/LasT"/>
</dbReference>
<dbReference type="Gene3D" id="1.10.8.590">
    <property type="match status" value="1"/>
</dbReference>
<dbReference type="SUPFAM" id="SSF75217">
    <property type="entry name" value="alpha/beta knot"/>
    <property type="match status" value="1"/>
</dbReference>
<dbReference type="GO" id="GO:0005829">
    <property type="term" value="C:cytosol"/>
    <property type="evidence" value="ECO:0007669"/>
    <property type="project" value="TreeGrafter"/>
</dbReference>
<comment type="caution">
    <text evidence="6">The sequence shown here is derived from an EMBL/GenBank/DDBJ whole genome shotgun (WGS) entry which is preliminary data.</text>
</comment>
<reference evidence="6 7" key="1">
    <citation type="journal article" date="2012" name="J. Bacteriol.">
        <title>Draft genome sequence of Methanobacterium formicicum DSM 3637, an archaebacterium isolated from the methane producer amoeba Pelomyxa palustris.</title>
        <authorList>
            <person name="Gutierrez G."/>
        </authorList>
    </citation>
    <scope>NUCLEOTIDE SEQUENCE [LARGE SCALE GENOMIC DNA]</scope>
    <source>
        <strain evidence="7">DSM 3637 / PP1</strain>
    </source>
</reference>
<dbReference type="InterPro" id="IPR029026">
    <property type="entry name" value="tRNA_m1G_MTases_N"/>
</dbReference>
<dbReference type="PANTHER" id="PTHR42786">
    <property type="entry name" value="TRNA/RRNA METHYLTRANSFERASE"/>
    <property type="match status" value="1"/>
</dbReference>
<evidence type="ECO:0000313" key="6">
    <source>
        <dbReference type="EMBL" id="EKF84688.1"/>
    </source>
</evidence>
<dbReference type="CDD" id="cd18093">
    <property type="entry name" value="SpoU-like_TrmJ"/>
    <property type="match status" value="1"/>
</dbReference>
<evidence type="ECO:0000256" key="2">
    <source>
        <dbReference type="ARBA" id="ARBA00022603"/>
    </source>
</evidence>
<dbReference type="OrthoDB" id="372184at2157"/>
<organism evidence="6 7">
    <name type="scientific">Methanobacterium formicicum (strain DSM 3637 / PP1)</name>
    <dbReference type="NCBI Taxonomy" id="1204725"/>
    <lineage>
        <taxon>Archaea</taxon>
        <taxon>Methanobacteriati</taxon>
        <taxon>Methanobacteriota</taxon>
        <taxon>Methanomada group</taxon>
        <taxon>Methanobacteria</taxon>
        <taxon>Methanobacteriales</taxon>
        <taxon>Methanobacteriaceae</taxon>
        <taxon>Methanobacterium</taxon>
    </lineage>
</organism>
<dbReference type="PANTHER" id="PTHR42786:SF2">
    <property type="entry name" value="TRNA (CYTIDINE_URIDINE-2'-O-)-METHYLTRANSFERASE TRMJ"/>
    <property type="match status" value="1"/>
</dbReference>
<proteinExistence type="inferred from homology"/>
<accession>K2QWJ9</accession>
<gene>
    <name evidence="6" type="ORF">A994_12453</name>
</gene>
<name>K2QWJ9_METFP</name>
<evidence type="ECO:0000259" key="5">
    <source>
        <dbReference type="Pfam" id="PF00588"/>
    </source>
</evidence>
<protein>
    <submittedName>
        <fullName evidence="6">TrmH family RNA methyltransferase, group 1</fullName>
    </submittedName>
</protein>
<dbReference type="PATRIC" id="fig|1204725.3.peg.2501"/>
<dbReference type="Gene3D" id="3.40.1280.10">
    <property type="match status" value="1"/>
</dbReference>
<dbReference type="GO" id="GO:0003723">
    <property type="term" value="F:RNA binding"/>
    <property type="evidence" value="ECO:0007669"/>
    <property type="project" value="InterPro"/>
</dbReference>
<keyword evidence="7" id="KW-1185">Reference proteome</keyword>
<dbReference type="PIRSF" id="PIRSF004808">
    <property type="entry name" value="LasT"/>
    <property type="match status" value="1"/>
</dbReference>
<feature type="domain" description="tRNA/rRNA methyltransferase SpoU type" evidence="5">
    <location>
        <begin position="2"/>
        <end position="152"/>
    </location>
</feature>
<keyword evidence="3" id="KW-0808">Transferase</keyword>
<dbReference type="EMBL" id="AMPO01000014">
    <property type="protein sequence ID" value="EKF84688.1"/>
    <property type="molecule type" value="Genomic_DNA"/>
</dbReference>
<dbReference type="Pfam" id="PF00588">
    <property type="entry name" value="SpoU_methylase"/>
    <property type="match status" value="1"/>
</dbReference>
<dbReference type="GO" id="GO:0002128">
    <property type="term" value="P:tRNA nucleoside ribose methylation"/>
    <property type="evidence" value="ECO:0007669"/>
    <property type="project" value="TreeGrafter"/>
</dbReference>
<evidence type="ECO:0000313" key="7">
    <source>
        <dbReference type="Proteomes" id="UP000007360"/>
    </source>
</evidence>
<dbReference type="AlphaFoldDB" id="K2QWJ9"/>
<evidence type="ECO:0000256" key="1">
    <source>
        <dbReference type="ARBA" id="ARBA00007228"/>
    </source>
</evidence>